<name>A0A1S1PJX8_9ACTN</name>
<dbReference type="Pfam" id="PF09056">
    <property type="entry name" value="Phospholip_A2_3"/>
    <property type="match status" value="1"/>
</dbReference>
<dbReference type="OrthoDB" id="290927at2"/>
<dbReference type="InterPro" id="IPR036444">
    <property type="entry name" value="PLipase_A2_dom_sf"/>
</dbReference>
<feature type="signal peptide" evidence="1">
    <location>
        <begin position="1"/>
        <end position="40"/>
    </location>
</feature>
<dbReference type="RefSeq" id="WP_071066661.1">
    <property type="nucleotide sequence ID" value="NZ_MAXA01000260.1"/>
</dbReference>
<dbReference type="Proteomes" id="UP000179769">
    <property type="component" value="Unassembled WGS sequence"/>
</dbReference>
<keyword evidence="1" id="KW-0732">Signal</keyword>
<evidence type="ECO:0000313" key="3">
    <source>
        <dbReference type="Proteomes" id="UP000179769"/>
    </source>
</evidence>
<protein>
    <submittedName>
        <fullName evidence="2">Phospholipase</fullName>
    </submittedName>
</protein>
<dbReference type="AlphaFoldDB" id="A0A1S1PJX8"/>
<organism evidence="2 3">
    <name type="scientific">Parafrankia soli</name>
    <dbReference type="NCBI Taxonomy" id="2599596"/>
    <lineage>
        <taxon>Bacteria</taxon>
        <taxon>Bacillati</taxon>
        <taxon>Actinomycetota</taxon>
        <taxon>Actinomycetes</taxon>
        <taxon>Frankiales</taxon>
        <taxon>Frankiaceae</taxon>
        <taxon>Parafrankia</taxon>
    </lineage>
</organism>
<dbReference type="InterPro" id="IPR015141">
    <property type="entry name" value="PLipase_A2_prok/fun"/>
</dbReference>
<dbReference type="Gene3D" id="1.20.90.10">
    <property type="entry name" value="Phospholipase A2 domain"/>
    <property type="match status" value="1"/>
</dbReference>
<dbReference type="GO" id="GO:0050482">
    <property type="term" value="P:arachidonate secretion"/>
    <property type="evidence" value="ECO:0007669"/>
    <property type="project" value="InterPro"/>
</dbReference>
<dbReference type="SUPFAM" id="SSF48619">
    <property type="entry name" value="Phospholipase A2, PLA2"/>
    <property type="match status" value="1"/>
</dbReference>
<sequence>MSDRRAPAVRRWLGRRPAAATALACTVLALLAAGCQSVAAAASTAGAGSGGCHVVGGFKVCGPVYDRYAQLGGPTGPLGNPLLDPRPAVGADSVSYFQGGAVFATGTETDVHRVPGGEVPAVDVPSVYSLPLADFVVVRNARAAGPSGILVWTTDGCSGPTPPEVDDLFADPCLRHDFGYRNFLNGPAVDPTGQRRLAIDNQFLVDLRATCVTAGQPQVNWLGVMMPCERAALLMYNAVRAFG</sequence>
<feature type="chain" id="PRO_5039661850" evidence="1">
    <location>
        <begin position="41"/>
        <end position="243"/>
    </location>
</feature>
<evidence type="ECO:0000313" key="2">
    <source>
        <dbReference type="EMBL" id="OHV20962.1"/>
    </source>
</evidence>
<dbReference type="EMBL" id="MAXA01000260">
    <property type="protein sequence ID" value="OHV20962.1"/>
    <property type="molecule type" value="Genomic_DNA"/>
</dbReference>
<gene>
    <name evidence="2" type="ORF">BBK14_27465</name>
</gene>
<dbReference type="GO" id="GO:0006644">
    <property type="term" value="P:phospholipid metabolic process"/>
    <property type="evidence" value="ECO:0007669"/>
    <property type="project" value="InterPro"/>
</dbReference>
<evidence type="ECO:0000256" key="1">
    <source>
        <dbReference type="SAM" id="SignalP"/>
    </source>
</evidence>
<comment type="caution">
    <text evidence="2">The sequence shown here is derived from an EMBL/GenBank/DDBJ whole genome shotgun (WGS) entry which is preliminary data.</text>
</comment>
<accession>A0A1S1PJX8</accession>
<dbReference type="PROSITE" id="PS51257">
    <property type="entry name" value="PROKAR_LIPOPROTEIN"/>
    <property type="match status" value="1"/>
</dbReference>
<proteinExistence type="predicted"/>
<dbReference type="GO" id="GO:0004623">
    <property type="term" value="F:phospholipase A2 activity"/>
    <property type="evidence" value="ECO:0007669"/>
    <property type="project" value="InterPro"/>
</dbReference>
<reference evidence="3" key="1">
    <citation type="submission" date="2016-07" db="EMBL/GenBank/DDBJ databases">
        <title>Frankia sp. NRRL B-16219 Genome sequencing.</title>
        <authorList>
            <person name="Ghodhbane-Gtari F."/>
            <person name="Swanson E."/>
            <person name="Gueddou A."/>
            <person name="Louati M."/>
            <person name="Nouioui I."/>
            <person name="Hezbri K."/>
            <person name="Abebe-Akele F."/>
            <person name="Simpson S."/>
            <person name="Morris K."/>
            <person name="Thomas K."/>
            <person name="Gtari M."/>
            <person name="Tisa L.S."/>
        </authorList>
    </citation>
    <scope>NUCLEOTIDE SEQUENCE [LARGE SCALE GENOMIC DNA]</scope>
    <source>
        <strain evidence="3">NRRL B-16219</strain>
    </source>
</reference>
<keyword evidence="3" id="KW-1185">Reference proteome</keyword>